<feature type="compositionally biased region" description="Acidic residues" evidence="1">
    <location>
        <begin position="640"/>
        <end position="654"/>
    </location>
</feature>
<evidence type="ECO:0000256" key="1">
    <source>
        <dbReference type="SAM" id="MobiDB-lite"/>
    </source>
</evidence>
<feature type="compositionally biased region" description="Polar residues" evidence="1">
    <location>
        <begin position="495"/>
        <end position="509"/>
    </location>
</feature>
<proteinExistence type="predicted"/>
<feature type="compositionally biased region" description="Basic and acidic residues" evidence="1">
    <location>
        <begin position="778"/>
        <end position="798"/>
    </location>
</feature>
<dbReference type="OrthoDB" id="2507795at2759"/>
<keyword evidence="3" id="KW-1185">Reference proteome</keyword>
<feature type="compositionally biased region" description="Acidic residues" evidence="1">
    <location>
        <begin position="898"/>
        <end position="907"/>
    </location>
</feature>
<name>A0A8H5BVQ6_9AGAR</name>
<dbReference type="EMBL" id="JAACJJ010000001">
    <property type="protein sequence ID" value="KAF5330454.1"/>
    <property type="molecule type" value="Genomic_DNA"/>
</dbReference>
<evidence type="ECO:0000313" key="2">
    <source>
        <dbReference type="EMBL" id="KAF5330454.1"/>
    </source>
</evidence>
<feature type="compositionally biased region" description="Basic and acidic residues" evidence="1">
    <location>
        <begin position="595"/>
        <end position="616"/>
    </location>
</feature>
<reference evidence="2 3" key="1">
    <citation type="journal article" date="2020" name="ISME J.">
        <title>Uncovering the hidden diversity of litter-decomposition mechanisms in mushroom-forming fungi.</title>
        <authorList>
            <person name="Floudas D."/>
            <person name="Bentzer J."/>
            <person name="Ahren D."/>
            <person name="Johansson T."/>
            <person name="Persson P."/>
            <person name="Tunlid A."/>
        </authorList>
    </citation>
    <scope>NUCLEOTIDE SEQUENCE [LARGE SCALE GENOMIC DNA]</scope>
    <source>
        <strain evidence="2 3">CBS 101986</strain>
    </source>
</reference>
<feature type="region of interest" description="Disordered" evidence="1">
    <location>
        <begin position="263"/>
        <end position="287"/>
    </location>
</feature>
<accession>A0A8H5BVQ6</accession>
<organism evidence="2 3">
    <name type="scientific">Psilocybe cf. subviscida</name>
    <dbReference type="NCBI Taxonomy" id="2480587"/>
    <lineage>
        <taxon>Eukaryota</taxon>
        <taxon>Fungi</taxon>
        <taxon>Dikarya</taxon>
        <taxon>Basidiomycota</taxon>
        <taxon>Agaricomycotina</taxon>
        <taxon>Agaricomycetes</taxon>
        <taxon>Agaricomycetidae</taxon>
        <taxon>Agaricales</taxon>
        <taxon>Agaricineae</taxon>
        <taxon>Strophariaceae</taxon>
        <taxon>Psilocybe</taxon>
    </lineage>
</organism>
<gene>
    <name evidence="2" type="ORF">D9619_005424</name>
</gene>
<feature type="compositionally biased region" description="Basic and acidic residues" evidence="1">
    <location>
        <begin position="630"/>
        <end position="639"/>
    </location>
</feature>
<feature type="compositionally biased region" description="Polar residues" evidence="1">
    <location>
        <begin position="877"/>
        <end position="890"/>
    </location>
</feature>
<comment type="caution">
    <text evidence="2">The sequence shown here is derived from an EMBL/GenBank/DDBJ whole genome shotgun (WGS) entry which is preliminary data.</text>
</comment>
<feature type="compositionally biased region" description="Basic and acidic residues" evidence="1">
    <location>
        <begin position="680"/>
        <end position="693"/>
    </location>
</feature>
<feature type="compositionally biased region" description="Acidic residues" evidence="1">
    <location>
        <begin position="847"/>
        <end position="875"/>
    </location>
</feature>
<sequence length="928" mass="101431">MTETFDMPMADFSGDFDIQMQPSTSDPWYQELETKMEEDGPTLFKIDDSPSKNMAISQEKADSGIEVDMEPFIEEYNAEYEMVDDEHFHAPGEIHDVELHDADVSIELEEAPTALVPLLPLPHSVSLLGEGFTIGPIATKNAPSQPSVPQTEIHSIPSENPLIALDDTANAAVPDQIHSLQEAVTTTGSITESHIAEEPDRPEHLPEYLAAPAASTTSDGEAAVTSHEAHTPSPPERESAPIPPAEPAPEYTAVPQETVIETHVSSESAGLDEPHVDNEAEAPEAPSGVDLAEQQWNDVSVIPDAPHVDEEGQQEVVDEVAASTGDPHEISEGVYIDPPPPILLSLGSGDTFEFCLFNNGEDTLQENQANEHVLLANFPTLYYENLSYIFDALRCEDRVHQAFNLAECELVLEAPDLQLTVSEDNIHIRDVTLHDLSILHDVSGLDGLLRIRLSQSPRFIYRFKRLQEEVNRLHLDVGTDEEYVTEVGDTDVPASESTNDPGQDNSTTELQVAEEPHAVFEPHHETQDNPQPNDDQDAYADESYAVGHETIYEDAHGDFPEYYREHNEDESNPPEDQTPLLALPHLSENGSVSVGHDHSTTDEHVNSEGKSEHSDNADLEAVSPSAEADSTARSEHQTDENAEPGYDDEVDDAEGGGTEDNGFDDVGHDVDGGEYEADADDVKDSNPADDAHPEGNGVDEAIGATDIGGNVPGNNEEDVQRGAEDYNLQASGDGEQADLTYGREEFADLQDEFGDEEHLEPGQDNEDPTTANTTDDSEQTHLEPAVLKEEDLQHHDDGQTESENLGDFEAVASGSTQSSHLLNKIAQELAEDSHLDPPEHAYHFEDDTWEGEFEDEGELEDGTWDEDGAEKDDENAQSHSNESSVTLSSKASKRSFDEFELDDEGYADESGIYGTPPSSPGAKRTRTH</sequence>
<feature type="compositionally biased region" description="Acidic residues" evidence="1">
    <location>
        <begin position="747"/>
        <end position="767"/>
    </location>
</feature>
<feature type="compositionally biased region" description="Basic and acidic residues" evidence="1">
    <location>
        <begin position="227"/>
        <end position="239"/>
    </location>
</feature>
<dbReference type="Proteomes" id="UP000567179">
    <property type="component" value="Unassembled WGS sequence"/>
</dbReference>
<dbReference type="Pfam" id="PF10336">
    <property type="entry name" value="DUF2420"/>
    <property type="match status" value="1"/>
</dbReference>
<feature type="compositionally biased region" description="Basic and acidic residues" evidence="1">
    <location>
        <begin position="831"/>
        <end position="846"/>
    </location>
</feature>
<dbReference type="InterPro" id="IPR018822">
    <property type="entry name" value="UPF0646"/>
</dbReference>
<dbReference type="AlphaFoldDB" id="A0A8H5BVQ6"/>
<feature type="region of interest" description="Disordered" evidence="1">
    <location>
        <begin position="587"/>
        <end position="928"/>
    </location>
</feature>
<protein>
    <submittedName>
        <fullName evidence="2">Uncharacterized protein</fullName>
    </submittedName>
</protein>
<feature type="region of interest" description="Disordered" evidence="1">
    <location>
        <begin position="484"/>
        <end position="509"/>
    </location>
</feature>
<feature type="region of interest" description="Disordered" evidence="1">
    <location>
        <begin position="213"/>
        <end position="249"/>
    </location>
</feature>
<evidence type="ECO:0000313" key="3">
    <source>
        <dbReference type="Proteomes" id="UP000567179"/>
    </source>
</evidence>